<evidence type="ECO:0000256" key="4">
    <source>
        <dbReference type="PROSITE-ProRule" id="PRU00335"/>
    </source>
</evidence>
<dbReference type="RefSeq" id="WP_199705413.1">
    <property type="nucleotide sequence ID" value="NZ_JAEMNV010000005.1"/>
</dbReference>
<dbReference type="Pfam" id="PF00440">
    <property type="entry name" value="TetR_N"/>
    <property type="match status" value="1"/>
</dbReference>
<dbReference type="EMBL" id="JAEMNV010000005">
    <property type="protein sequence ID" value="MBJ8340527.1"/>
    <property type="molecule type" value="Genomic_DNA"/>
</dbReference>
<dbReference type="InterPro" id="IPR001647">
    <property type="entry name" value="HTH_TetR"/>
</dbReference>
<dbReference type="InterPro" id="IPR025996">
    <property type="entry name" value="MT1864/Rv1816-like_C"/>
</dbReference>
<feature type="DNA-binding region" description="H-T-H motif" evidence="4">
    <location>
        <begin position="31"/>
        <end position="50"/>
    </location>
</feature>
<reference evidence="6" key="1">
    <citation type="submission" date="2020-12" db="EMBL/GenBank/DDBJ databases">
        <title>Antrihabitans popcorni sp. nov. and Antrihabitans auranticaus sp. nov., isolated from a larva cave.</title>
        <authorList>
            <person name="Lee S.D."/>
            <person name="Kim I.S."/>
        </authorList>
    </citation>
    <scope>NUCLEOTIDE SEQUENCE</scope>
    <source>
        <strain evidence="6">YC3-6</strain>
    </source>
</reference>
<evidence type="ECO:0000256" key="2">
    <source>
        <dbReference type="ARBA" id="ARBA00023125"/>
    </source>
</evidence>
<evidence type="ECO:0000259" key="5">
    <source>
        <dbReference type="PROSITE" id="PS50977"/>
    </source>
</evidence>
<organism evidence="6 7">
    <name type="scientific">Antrihabitans stalagmiti</name>
    <dbReference type="NCBI Taxonomy" id="2799499"/>
    <lineage>
        <taxon>Bacteria</taxon>
        <taxon>Bacillati</taxon>
        <taxon>Actinomycetota</taxon>
        <taxon>Actinomycetes</taxon>
        <taxon>Mycobacteriales</taxon>
        <taxon>Nocardiaceae</taxon>
        <taxon>Antrihabitans</taxon>
    </lineage>
</organism>
<keyword evidence="1" id="KW-0805">Transcription regulation</keyword>
<dbReference type="SUPFAM" id="SSF46689">
    <property type="entry name" value="Homeodomain-like"/>
    <property type="match status" value="1"/>
</dbReference>
<feature type="domain" description="HTH tetR-type" evidence="5">
    <location>
        <begin position="8"/>
        <end position="68"/>
    </location>
</feature>
<gene>
    <name evidence="6" type="ORF">JGU71_16675</name>
</gene>
<evidence type="ECO:0000313" key="7">
    <source>
        <dbReference type="Proteomes" id="UP000655868"/>
    </source>
</evidence>
<keyword evidence="3" id="KW-0804">Transcription</keyword>
<accession>A0A934NSI7</accession>
<keyword evidence="7" id="KW-1185">Reference proteome</keyword>
<dbReference type="PANTHER" id="PTHR30055">
    <property type="entry name" value="HTH-TYPE TRANSCRIPTIONAL REGULATOR RUTR"/>
    <property type="match status" value="1"/>
</dbReference>
<keyword evidence="2 4" id="KW-0238">DNA-binding</keyword>
<protein>
    <submittedName>
        <fullName evidence="6">TetR/AcrR family transcriptional regulator</fullName>
    </submittedName>
</protein>
<name>A0A934NSI7_9NOCA</name>
<dbReference type="GO" id="GO:0003700">
    <property type="term" value="F:DNA-binding transcription factor activity"/>
    <property type="evidence" value="ECO:0007669"/>
    <property type="project" value="TreeGrafter"/>
</dbReference>
<dbReference type="AlphaFoldDB" id="A0A934NSI7"/>
<dbReference type="Proteomes" id="UP000655868">
    <property type="component" value="Unassembled WGS sequence"/>
</dbReference>
<dbReference type="Pfam" id="PF13305">
    <property type="entry name" value="TetR_C_33"/>
    <property type="match status" value="1"/>
</dbReference>
<dbReference type="PROSITE" id="PS50977">
    <property type="entry name" value="HTH_TETR_2"/>
    <property type="match status" value="1"/>
</dbReference>
<dbReference type="Gene3D" id="1.10.357.10">
    <property type="entry name" value="Tetracycline Repressor, domain 2"/>
    <property type="match status" value="1"/>
</dbReference>
<comment type="caution">
    <text evidence="6">The sequence shown here is derived from an EMBL/GenBank/DDBJ whole genome shotgun (WGS) entry which is preliminary data.</text>
</comment>
<sequence length="214" mass="22835">MATRRTESPMHVRLLESAAHLLASEGPSGLSTRKVAAAAGTSTMTLYSQFGSMPDLIKAVVDEGFARLAVEFDQVPQTDDPVADLGGVFSAYLSNARANPDLYVVMFGSASLGGYRGSPDDTLQTGRYTYDYIVEAARRAVEAGRLDALGPVAIAAQIWSALHGYVVLELAGYFKPPESGVRNVLQPMLLNLVVGLGDSRESATESARSWFADD</sequence>
<evidence type="ECO:0000256" key="1">
    <source>
        <dbReference type="ARBA" id="ARBA00023015"/>
    </source>
</evidence>
<dbReference type="PANTHER" id="PTHR30055:SF209">
    <property type="entry name" value="POSSIBLE TRANSCRIPTIONAL REGULATORY PROTEIN (PROBABLY TETR-FAMILY)"/>
    <property type="match status" value="1"/>
</dbReference>
<dbReference type="InterPro" id="IPR009057">
    <property type="entry name" value="Homeodomain-like_sf"/>
</dbReference>
<dbReference type="GO" id="GO:0000976">
    <property type="term" value="F:transcription cis-regulatory region binding"/>
    <property type="evidence" value="ECO:0007669"/>
    <property type="project" value="TreeGrafter"/>
</dbReference>
<evidence type="ECO:0000256" key="3">
    <source>
        <dbReference type="ARBA" id="ARBA00023163"/>
    </source>
</evidence>
<dbReference type="SUPFAM" id="SSF48498">
    <property type="entry name" value="Tetracyclin repressor-like, C-terminal domain"/>
    <property type="match status" value="1"/>
</dbReference>
<evidence type="ECO:0000313" key="6">
    <source>
        <dbReference type="EMBL" id="MBJ8340527.1"/>
    </source>
</evidence>
<proteinExistence type="predicted"/>
<dbReference type="InterPro" id="IPR050109">
    <property type="entry name" value="HTH-type_TetR-like_transc_reg"/>
</dbReference>
<dbReference type="InterPro" id="IPR036271">
    <property type="entry name" value="Tet_transcr_reg_TetR-rel_C_sf"/>
</dbReference>